<dbReference type="PANTHER" id="PTHR15154">
    <property type="entry name" value="HAMARTIN"/>
    <property type="match status" value="1"/>
</dbReference>
<evidence type="ECO:0000313" key="4">
    <source>
        <dbReference type="EMBL" id="WAR32018.1"/>
    </source>
</evidence>
<dbReference type="SUPFAM" id="SSF48371">
    <property type="entry name" value="ARM repeat"/>
    <property type="match status" value="1"/>
</dbReference>
<keyword evidence="3" id="KW-0472">Membrane</keyword>
<dbReference type="PANTHER" id="PTHR15154:SF2">
    <property type="entry name" value="HAMARTIN"/>
    <property type="match status" value="1"/>
</dbReference>
<feature type="compositionally biased region" description="Polar residues" evidence="2">
    <location>
        <begin position="384"/>
        <end position="393"/>
    </location>
</feature>
<protein>
    <submittedName>
        <fullName evidence="4">TSC1-like protein</fullName>
    </submittedName>
</protein>
<keyword evidence="3" id="KW-0812">Transmembrane</keyword>
<name>A0ABY7GFK3_MYAAR</name>
<dbReference type="InterPro" id="IPR016024">
    <property type="entry name" value="ARM-type_fold"/>
</dbReference>
<dbReference type="Proteomes" id="UP001164746">
    <property type="component" value="Chromosome 17"/>
</dbReference>
<dbReference type="Pfam" id="PF04388">
    <property type="entry name" value="Hamartin"/>
    <property type="match status" value="2"/>
</dbReference>
<feature type="region of interest" description="Disordered" evidence="2">
    <location>
        <begin position="497"/>
        <end position="528"/>
    </location>
</feature>
<feature type="compositionally biased region" description="Polar residues" evidence="2">
    <location>
        <begin position="684"/>
        <end position="710"/>
    </location>
</feature>
<feature type="transmembrane region" description="Helical" evidence="3">
    <location>
        <begin position="132"/>
        <end position="155"/>
    </location>
</feature>
<evidence type="ECO:0000256" key="3">
    <source>
        <dbReference type="SAM" id="Phobius"/>
    </source>
</evidence>
<feature type="region of interest" description="Disordered" evidence="2">
    <location>
        <begin position="384"/>
        <end position="423"/>
    </location>
</feature>
<keyword evidence="3" id="KW-1133">Transmembrane helix</keyword>
<proteinExistence type="predicted"/>
<accession>A0ABY7GFK3</accession>
<dbReference type="InterPro" id="IPR007483">
    <property type="entry name" value="Hamartin"/>
</dbReference>
<sequence length="1231" mass="137359">MADLDQKMVDVREVFTLLEAQETSVTEEITTLIHENLNSKKESWLVHSLVDYFYMTQSTSVADILCKVQDPHDKHLLEKLCDGIKSQDHQLPALQLLLYAVCKQPHWLIKIVNMSVLKVIIKSMKVETNIPVLMTAVTVVTILLPSIPTLVGPYLPDLFEVFNRLASFTVKKPPGNTPDIFYLHLQIAVYALFHRLYGMFPYNFLTYLRHYYSKKDNTLVFDEAIKCMLERVRLHPALIIGTKEQETSTQRWKHMETHDIVVECNKMSLDPIEGTWEELQCPIIKPSHMIDRLSANRMRLPRASAPVSLSLITVPEGSPLVQSQDMFWSPSEVIGLSTPPHSLPNTPAMHVFEASGGGAISGSHTPYGGIVTGAQIGANLSINVGTTPMNTPRETPPISEEADRSRANSRGPSRPDPKRLSCEFPTNQQVPLLTPLSNIPSVPPSPLRAEFTNTPPIGVKPLPILQAARELQFDSDLTYEHSKKHLSQVETLKSMSDGKDNVGIRQGQGASGFSTGENSKTPSRSSSATFFEDSLKITADLNASFEKSSTHGVQDAINSSQEVKEGGMSNASSGGQMDTVCIDNISQVIESLESNDEDDDDEVSELTSVVPGNQTVTAESVKKFMKSVNRIRFNSLTATNNIELNKSNKPFGAQKRSRSCPQFPKIASLNEDDDDEEEDDELSRSASTTCKGPLSSSLVTSDQQDGMVSSKPVTSFVSMSQPASLQGISVSNTGSTVTVHTRQETQVTVTTTQQSQVTVTPCHMSARVGGVSHQSTADQGVYGMLKQLLNLPAANVCTKCGGKVQDNQSETAPAFFTTYSPPELLDRHIELGRDIHAKELSKIPMPSTTDTNWTHFGGVPPADEISILRGQLTLLHNQVMYERHKRDQHAKRNRRLLRKIAHTNMLEEQNAAMTDQLQQKDHQLKDQELNIKLLETENGQLKAERDSETFEKHLQLNSCLRENEELKNAKKEFNTLLVRQREEQDKLEQRLMEKESHLFNTTKELEKMAEVTQANAKLKEQVLQLQKELVLMGELQHKSSEKLLAYKASKASHLEHKHIQAGLQQEIHTLKKDLSVKSTQLEGCQAQLRDQMESLTSKEEAMSQMKLLVDKDHQVDKPLSPLALNHPSVQYRMMNSSEKGPTLTLSDNSPAFPQNSSPEWLVYRFLGKFPSLVKEVAKERLFESAAATVERVMRDMVTPDDIILPKPDNLARAANHHRRLRPDESNDPATK</sequence>
<feature type="compositionally biased region" description="Polar residues" evidence="2">
    <location>
        <begin position="511"/>
        <end position="528"/>
    </location>
</feature>
<evidence type="ECO:0000313" key="5">
    <source>
        <dbReference type="Proteomes" id="UP001164746"/>
    </source>
</evidence>
<organism evidence="4 5">
    <name type="scientific">Mya arenaria</name>
    <name type="common">Soft-shell clam</name>
    <dbReference type="NCBI Taxonomy" id="6604"/>
    <lineage>
        <taxon>Eukaryota</taxon>
        <taxon>Metazoa</taxon>
        <taxon>Spiralia</taxon>
        <taxon>Lophotrochozoa</taxon>
        <taxon>Mollusca</taxon>
        <taxon>Bivalvia</taxon>
        <taxon>Autobranchia</taxon>
        <taxon>Heteroconchia</taxon>
        <taxon>Euheterodonta</taxon>
        <taxon>Imparidentia</taxon>
        <taxon>Neoheterodontei</taxon>
        <taxon>Myida</taxon>
        <taxon>Myoidea</taxon>
        <taxon>Myidae</taxon>
        <taxon>Mya</taxon>
    </lineage>
</organism>
<feature type="region of interest" description="Disordered" evidence="2">
    <location>
        <begin position="645"/>
        <end position="710"/>
    </location>
</feature>
<evidence type="ECO:0000256" key="1">
    <source>
        <dbReference type="SAM" id="Coils"/>
    </source>
</evidence>
<reference evidence="4" key="1">
    <citation type="submission" date="2022-11" db="EMBL/GenBank/DDBJ databases">
        <title>Centuries of genome instability and evolution in soft-shell clam transmissible cancer (bioRxiv).</title>
        <authorList>
            <person name="Hart S.F.M."/>
            <person name="Yonemitsu M.A."/>
            <person name="Giersch R.M."/>
            <person name="Beal B.F."/>
            <person name="Arriagada G."/>
            <person name="Davis B.W."/>
            <person name="Ostrander E.A."/>
            <person name="Goff S.P."/>
            <person name="Metzger M.J."/>
        </authorList>
    </citation>
    <scope>NUCLEOTIDE SEQUENCE</scope>
    <source>
        <strain evidence="4">MELC-2E11</strain>
        <tissue evidence="4">Siphon/mantle</tissue>
    </source>
</reference>
<evidence type="ECO:0000256" key="2">
    <source>
        <dbReference type="SAM" id="MobiDB-lite"/>
    </source>
</evidence>
<dbReference type="EMBL" id="CP111028">
    <property type="protein sequence ID" value="WAR32018.1"/>
    <property type="molecule type" value="Genomic_DNA"/>
</dbReference>
<keyword evidence="1" id="KW-0175">Coiled coil</keyword>
<feature type="coiled-coil region" evidence="1">
    <location>
        <begin position="910"/>
        <end position="1028"/>
    </location>
</feature>
<keyword evidence="5" id="KW-1185">Reference proteome</keyword>
<feature type="compositionally biased region" description="Acidic residues" evidence="2">
    <location>
        <begin position="670"/>
        <end position="681"/>
    </location>
</feature>
<gene>
    <name evidence="4" type="ORF">MAR_034560</name>
</gene>